<evidence type="ECO:0000313" key="8">
    <source>
        <dbReference type="EMBL" id="ADH85879.1"/>
    </source>
</evidence>
<organism evidence="8 9">
    <name type="scientific">Desulfurivibrio alkaliphilus (strain DSM 19089 / UNIQEM U267 / AHT2)</name>
    <dbReference type="NCBI Taxonomy" id="589865"/>
    <lineage>
        <taxon>Bacteria</taxon>
        <taxon>Pseudomonadati</taxon>
        <taxon>Thermodesulfobacteriota</taxon>
        <taxon>Desulfobulbia</taxon>
        <taxon>Desulfobulbales</taxon>
        <taxon>Desulfobulbaceae</taxon>
        <taxon>Desulfurivibrio</taxon>
    </lineage>
</organism>
<dbReference type="Pfam" id="PF13860">
    <property type="entry name" value="FlgD_ig"/>
    <property type="match status" value="1"/>
</dbReference>
<dbReference type="RefSeq" id="WP_013163408.1">
    <property type="nucleotide sequence ID" value="NC_014216.1"/>
</dbReference>
<dbReference type="InterPro" id="IPR005648">
    <property type="entry name" value="FlgD"/>
</dbReference>
<gene>
    <name evidence="8" type="ordered locus">DaAHT2_1181</name>
</gene>
<comment type="function">
    <text evidence="4 5">Required for flagellar hook formation. May act as a scaffolding protein.</text>
</comment>
<dbReference type="Gene3D" id="2.60.40.4070">
    <property type="match status" value="1"/>
</dbReference>
<dbReference type="FunCoup" id="D6Z2V4">
    <property type="interactions" value="120"/>
</dbReference>
<feature type="region of interest" description="Disordered" evidence="6">
    <location>
        <begin position="1"/>
        <end position="28"/>
    </location>
</feature>
<feature type="compositionally biased region" description="Acidic residues" evidence="6">
    <location>
        <begin position="237"/>
        <end position="251"/>
    </location>
</feature>
<keyword evidence="3 5" id="KW-1005">Bacterial flagellum biogenesis</keyword>
<dbReference type="Pfam" id="PF03963">
    <property type="entry name" value="FlgD"/>
    <property type="match status" value="1"/>
</dbReference>
<name>D6Z2V4_DESAT</name>
<keyword evidence="8" id="KW-0969">Cilium</keyword>
<proteinExistence type="inferred from homology"/>
<protein>
    <recommendedName>
        <fullName evidence="2 5">Basal-body rod modification protein FlgD</fullName>
    </recommendedName>
</protein>
<evidence type="ECO:0000256" key="5">
    <source>
        <dbReference type="RuleBase" id="RU362076"/>
    </source>
</evidence>
<dbReference type="Gene3D" id="2.30.30.910">
    <property type="match status" value="1"/>
</dbReference>
<evidence type="ECO:0000256" key="2">
    <source>
        <dbReference type="ARBA" id="ARBA00016013"/>
    </source>
</evidence>
<dbReference type="GO" id="GO:0044781">
    <property type="term" value="P:bacterial-type flagellum organization"/>
    <property type="evidence" value="ECO:0007669"/>
    <property type="project" value="UniProtKB-UniRule"/>
</dbReference>
<dbReference type="Proteomes" id="UP000001508">
    <property type="component" value="Chromosome"/>
</dbReference>
<evidence type="ECO:0000256" key="1">
    <source>
        <dbReference type="ARBA" id="ARBA00010577"/>
    </source>
</evidence>
<accession>D6Z2V4</accession>
<evidence type="ECO:0000259" key="7">
    <source>
        <dbReference type="Pfam" id="PF13860"/>
    </source>
</evidence>
<comment type="similarity">
    <text evidence="1 5">Belongs to the FlgD family.</text>
</comment>
<dbReference type="InParanoid" id="D6Z2V4"/>
<dbReference type="eggNOG" id="COG1843">
    <property type="taxonomic scope" value="Bacteria"/>
</dbReference>
<dbReference type="InterPro" id="IPR025965">
    <property type="entry name" value="FlgD/Vpr_Ig-like"/>
</dbReference>
<sequence length="251" mass="27309">MTMISSGYGPDIPMANQSNHPEPVGSSSLDRQDFMTLFITQLQHQDPMKPMESYEMASQLAQFSSMEATMQMSDNMEKLLSYQMSQNNLQLLSLIGKTIETDGNEIGVTDGQVARTSYVLEQDAPFSVVYIHDAAGQLVRTIDNGYQSAGQNTLAWDGKDNSGNLVPDGMYTYKVDALAGDGSKVAVEQRASGKVTGLEFDSGRAAITVSGYIQKFVSDIINVHESSSGLPGKDESPDQDDDDEFDMNLMG</sequence>
<dbReference type="AlphaFoldDB" id="D6Z2V4"/>
<keyword evidence="8" id="KW-0966">Cell projection</keyword>
<keyword evidence="8" id="KW-0282">Flagellum</keyword>
<feature type="region of interest" description="Disordered" evidence="6">
    <location>
        <begin position="226"/>
        <end position="251"/>
    </location>
</feature>
<evidence type="ECO:0000256" key="6">
    <source>
        <dbReference type="SAM" id="MobiDB-lite"/>
    </source>
</evidence>
<dbReference type="STRING" id="589865.DaAHT2_1181"/>
<dbReference type="HOGENOM" id="CLU_047535_0_1_7"/>
<dbReference type="EMBL" id="CP001940">
    <property type="protein sequence ID" value="ADH85879.1"/>
    <property type="molecule type" value="Genomic_DNA"/>
</dbReference>
<evidence type="ECO:0000256" key="4">
    <source>
        <dbReference type="ARBA" id="ARBA00024746"/>
    </source>
</evidence>
<evidence type="ECO:0000256" key="3">
    <source>
        <dbReference type="ARBA" id="ARBA00022795"/>
    </source>
</evidence>
<dbReference type="KEGG" id="dak:DaAHT2_1181"/>
<feature type="domain" description="FlgD/Vpr Ig-like" evidence="7">
    <location>
        <begin position="103"/>
        <end position="180"/>
    </location>
</feature>
<feature type="compositionally biased region" description="Polar residues" evidence="6">
    <location>
        <begin position="15"/>
        <end position="28"/>
    </location>
</feature>
<evidence type="ECO:0000313" key="9">
    <source>
        <dbReference type="Proteomes" id="UP000001508"/>
    </source>
</evidence>
<reference evidence="9" key="1">
    <citation type="submission" date="2010-02" db="EMBL/GenBank/DDBJ databases">
        <title>Complete sequence of Desulfurivibrio alkaliphilus AHT2.</title>
        <authorList>
            <consortium name="US DOE Joint Genome Institute"/>
            <person name="Pitluck S."/>
            <person name="Chertkov O."/>
            <person name="Detter J.C."/>
            <person name="Han C."/>
            <person name="Tapia R."/>
            <person name="Larimer F."/>
            <person name="Land M."/>
            <person name="Hauser L."/>
            <person name="Kyrpides N."/>
            <person name="Mikhailova N."/>
            <person name="Sorokin D.Y."/>
            <person name="Muyzer G."/>
            <person name="Woyke T."/>
        </authorList>
    </citation>
    <scope>NUCLEOTIDE SEQUENCE [LARGE SCALE GENOMIC DNA]</scope>
    <source>
        <strain evidence="9">DSM 19089 / UNIQEM U267 / AHT2</strain>
    </source>
</reference>
<dbReference type="eggNOG" id="COG3656">
    <property type="taxonomic scope" value="Bacteria"/>
</dbReference>
<keyword evidence="9" id="KW-1185">Reference proteome</keyword>